<name>A0A914WQ75_9BILA</name>
<feature type="compositionally biased region" description="Basic and acidic residues" evidence="1">
    <location>
        <begin position="113"/>
        <end position="130"/>
    </location>
</feature>
<protein>
    <submittedName>
        <fullName evidence="3">Uncharacterized protein</fullName>
    </submittedName>
</protein>
<evidence type="ECO:0000313" key="3">
    <source>
        <dbReference type="WBParaSite" id="PSAMB.scaffold4744size13664.g25075.t1"/>
    </source>
</evidence>
<feature type="region of interest" description="Disordered" evidence="1">
    <location>
        <begin position="70"/>
        <end position="155"/>
    </location>
</feature>
<organism evidence="2 3">
    <name type="scientific">Plectus sambesii</name>
    <dbReference type="NCBI Taxonomy" id="2011161"/>
    <lineage>
        <taxon>Eukaryota</taxon>
        <taxon>Metazoa</taxon>
        <taxon>Ecdysozoa</taxon>
        <taxon>Nematoda</taxon>
        <taxon>Chromadorea</taxon>
        <taxon>Plectida</taxon>
        <taxon>Plectina</taxon>
        <taxon>Plectoidea</taxon>
        <taxon>Plectidae</taxon>
        <taxon>Plectus</taxon>
    </lineage>
</organism>
<accession>A0A914WQ75</accession>
<feature type="compositionally biased region" description="Basic residues" evidence="1">
    <location>
        <begin position="134"/>
        <end position="150"/>
    </location>
</feature>
<feature type="region of interest" description="Disordered" evidence="1">
    <location>
        <begin position="286"/>
        <end position="329"/>
    </location>
</feature>
<reference evidence="3" key="1">
    <citation type="submission" date="2022-11" db="UniProtKB">
        <authorList>
            <consortium name="WormBaseParasite"/>
        </authorList>
    </citation>
    <scope>IDENTIFICATION</scope>
</reference>
<sequence length="329" mass="36174">MSVRRPPARSAGQRPLLFFSHSLTLTDSLLPSLSHTHAHRHAPFDQTDKPPQTVILFNDRKKCARVYRSRQYATPKRGGGGQSGGPARPRSAHSDERANKTSSHPPPGPGEAVRSEEDAASPDETRRLEPAGRGWHRQTRTTRAGARKKPFPLPGQFRRDSSACVLPALRPAVCSCSSVQYSNKQKHRLEYSISDRATTVVHTCSRKASRALSPNEEHRSAVRASRRLVYQKRTPTAAAVSIAPSTTGRLSSARHLRTALASAQPLFGYPDRFATTSGVLRGRCAKSVKNSPQRRVPPRVRRAVSPPTTSRRAHVSATGFARRQTRATN</sequence>
<keyword evidence="2" id="KW-1185">Reference proteome</keyword>
<dbReference type="Proteomes" id="UP000887566">
    <property type="component" value="Unplaced"/>
</dbReference>
<proteinExistence type="predicted"/>
<evidence type="ECO:0000256" key="1">
    <source>
        <dbReference type="SAM" id="MobiDB-lite"/>
    </source>
</evidence>
<dbReference type="WBParaSite" id="PSAMB.scaffold4744size13664.g25075.t1">
    <property type="protein sequence ID" value="PSAMB.scaffold4744size13664.g25075.t1"/>
    <property type="gene ID" value="PSAMB.scaffold4744size13664.g25075"/>
</dbReference>
<dbReference type="AlphaFoldDB" id="A0A914WQ75"/>
<evidence type="ECO:0000313" key="2">
    <source>
        <dbReference type="Proteomes" id="UP000887566"/>
    </source>
</evidence>